<dbReference type="Proteomes" id="UP001648503">
    <property type="component" value="Unassembled WGS sequence"/>
</dbReference>
<gene>
    <name evidence="2" type="ORF">BASA50_002889</name>
</gene>
<evidence type="ECO:0000313" key="2">
    <source>
        <dbReference type="EMBL" id="KAH6599546.1"/>
    </source>
</evidence>
<feature type="region of interest" description="Disordered" evidence="1">
    <location>
        <begin position="231"/>
        <end position="287"/>
    </location>
</feature>
<dbReference type="EMBL" id="JAFCIX010000063">
    <property type="protein sequence ID" value="KAH6599546.1"/>
    <property type="molecule type" value="Genomic_DNA"/>
</dbReference>
<keyword evidence="3" id="KW-1185">Reference proteome</keyword>
<comment type="caution">
    <text evidence="2">The sequence shown here is derived from an EMBL/GenBank/DDBJ whole genome shotgun (WGS) entry which is preliminary data.</text>
</comment>
<reference evidence="2 3" key="1">
    <citation type="submission" date="2021-02" db="EMBL/GenBank/DDBJ databases">
        <title>Variation within the Batrachochytrium salamandrivorans European outbreak.</title>
        <authorList>
            <person name="Kelly M."/>
            <person name="Pasmans F."/>
            <person name="Shea T.P."/>
            <person name="Munoz J.F."/>
            <person name="Carranza S."/>
            <person name="Cuomo C.A."/>
            <person name="Martel A."/>
        </authorList>
    </citation>
    <scope>NUCLEOTIDE SEQUENCE [LARGE SCALE GENOMIC DNA]</scope>
    <source>
        <strain evidence="2 3">AMFP18/2</strain>
    </source>
</reference>
<feature type="compositionally biased region" description="Polar residues" evidence="1">
    <location>
        <begin position="258"/>
        <end position="270"/>
    </location>
</feature>
<protein>
    <submittedName>
        <fullName evidence="2">Uncharacterized protein</fullName>
    </submittedName>
</protein>
<sequence>MTAAVTIEHTAPPLLLSPVSPSSLIVGHARPHSHAPSARLARAQRLAVLEVAVLLTPSNRRPSLEPINHEICSPVPLPIATPLAPSAVSHRDPLLSPAAIESIKPHSLARPTQRSTPKAPIAVLPRTAKNPLPATTATPVITNTVRFALARPNGATDKLPSNHRNPHLRSKVARKEFMVPTHQSASMVTKSGLRIRDRKGQTHEMDQMREEMDARLTNTYSRFLRAAESRTTAFTSTGSGRHKWRHPMVPAGSAIKPRQTQQKHLANNTSIKRDASSDKKKSTRDPTSALLSPLIEFLAKKTMGPPLKPAFQKGHSITKGSDNNKKPMRTTQPYDTDEYRKAYSPSLTFNDAALKKDRLLELIPEALVAQMTTLVASRIDPLFANAQRQLNMTAENMETQIKDTLMDLYGSAAAATASAAPTPLDDLPNVVLGPTEPAKKDMNNDLNPNNGQWVLKEPTCPALPISAVSPMPLDKVYSHIQNELEPQKTHTCDALTQINDTHHTTLVESTALPSVHRHDTLEVLPVPTGEESDSALIFSTETKCPVYNEPDVIFISKSTDPGIPNEPETIVIEHPSLFEIEKRLVLQNKARKQTQELSCADDPGIEDGLQTLFLPQSFIERIELARSKRMQHISAYMGCAVTSSVKEGRSVQGPWDAIESIASEFVGDLFRTLFDELTEFGDMYIDRLVRDELGDALGERPATATHIV</sequence>
<feature type="compositionally biased region" description="Basic and acidic residues" evidence="1">
    <location>
        <begin position="271"/>
        <end position="284"/>
    </location>
</feature>
<accession>A0ABQ8FJT6</accession>
<evidence type="ECO:0000313" key="3">
    <source>
        <dbReference type="Proteomes" id="UP001648503"/>
    </source>
</evidence>
<organism evidence="2 3">
    <name type="scientific">Batrachochytrium salamandrivorans</name>
    <dbReference type="NCBI Taxonomy" id="1357716"/>
    <lineage>
        <taxon>Eukaryota</taxon>
        <taxon>Fungi</taxon>
        <taxon>Fungi incertae sedis</taxon>
        <taxon>Chytridiomycota</taxon>
        <taxon>Chytridiomycota incertae sedis</taxon>
        <taxon>Chytridiomycetes</taxon>
        <taxon>Rhizophydiales</taxon>
        <taxon>Rhizophydiales incertae sedis</taxon>
        <taxon>Batrachochytrium</taxon>
    </lineage>
</organism>
<feature type="region of interest" description="Disordered" evidence="1">
    <location>
        <begin position="306"/>
        <end position="332"/>
    </location>
</feature>
<name>A0ABQ8FJT6_9FUNG</name>
<proteinExistence type="predicted"/>
<evidence type="ECO:0000256" key="1">
    <source>
        <dbReference type="SAM" id="MobiDB-lite"/>
    </source>
</evidence>